<protein>
    <recommendedName>
        <fullName evidence="3 8">DNA repair protein RecO</fullName>
    </recommendedName>
    <alternativeName>
        <fullName evidence="7 8">Recombination protein O</fullName>
    </alternativeName>
</protein>
<dbReference type="GO" id="GO:0006310">
    <property type="term" value="P:DNA recombination"/>
    <property type="evidence" value="ECO:0007669"/>
    <property type="project" value="UniProtKB-UniRule"/>
</dbReference>
<dbReference type="AlphaFoldDB" id="A0A317QC24"/>
<dbReference type="OrthoDB" id="9804792at2"/>
<dbReference type="HAMAP" id="MF_00201">
    <property type="entry name" value="RecO"/>
    <property type="match status" value="1"/>
</dbReference>
<evidence type="ECO:0000256" key="4">
    <source>
        <dbReference type="ARBA" id="ARBA00022763"/>
    </source>
</evidence>
<comment type="function">
    <text evidence="1 8">Involved in DNA repair and RecF pathway recombination.</text>
</comment>
<evidence type="ECO:0000256" key="3">
    <source>
        <dbReference type="ARBA" id="ARBA00021310"/>
    </source>
</evidence>
<evidence type="ECO:0000256" key="8">
    <source>
        <dbReference type="HAMAP-Rule" id="MF_00201"/>
    </source>
</evidence>
<evidence type="ECO:0000313" key="10">
    <source>
        <dbReference type="EMBL" id="PWW15249.1"/>
    </source>
</evidence>
<evidence type="ECO:0000256" key="7">
    <source>
        <dbReference type="ARBA" id="ARBA00033409"/>
    </source>
</evidence>
<dbReference type="PANTHER" id="PTHR33991">
    <property type="entry name" value="DNA REPAIR PROTEIN RECO"/>
    <property type="match status" value="1"/>
</dbReference>
<evidence type="ECO:0000256" key="5">
    <source>
        <dbReference type="ARBA" id="ARBA00023172"/>
    </source>
</evidence>
<keyword evidence="11" id="KW-1185">Reference proteome</keyword>
<dbReference type="InterPro" id="IPR042242">
    <property type="entry name" value="RecO_C"/>
</dbReference>
<organism evidence="10 11">
    <name type="scientific">Pseudidiomarina maritima</name>
    <dbReference type="NCBI Taxonomy" id="519453"/>
    <lineage>
        <taxon>Bacteria</taxon>
        <taxon>Pseudomonadati</taxon>
        <taxon>Pseudomonadota</taxon>
        <taxon>Gammaproteobacteria</taxon>
        <taxon>Alteromonadales</taxon>
        <taxon>Idiomarinaceae</taxon>
        <taxon>Pseudidiomarina</taxon>
    </lineage>
</organism>
<proteinExistence type="inferred from homology"/>
<dbReference type="RefSeq" id="WP_110075185.1">
    <property type="nucleotide sequence ID" value="NZ_QGTT01000002.1"/>
</dbReference>
<dbReference type="Pfam" id="PF11967">
    <property type="entry name" value="RecO_N"/>
    <property type="match status" value="1"/>
</dbReference>
<dbReference type="InterPro" id="IPR012340">
    <property type="entry name" value="NA-bd_OB-fold"/>
</dbReference>
<keyword evidence="6 8" id="KW-0234">DNA repair</keyword>
<keyword evidence="4 8" id="KW-0227">DNA damage</keyword>
<comment type="caution">
    <text evidence="10">The sequence shown here is derived from an EMBL/GenBank/DDBJ whole genome shotgun (WGS) entry which is preliminary data.</text>
</comment>
<name>A0A317QC24_9GAMM</name>
<evidence type="ECO:0000259" key="9">
    <source>
        <dbReference type="Pfam" id="PF11967"/>
    </source>
</evidence>
<evidence type="ECO:0000256" key="1">
    <source>
        <dbReference type="ARBA" id="ARBA00003065"/>
    </source>
</evidence>
<dbReference type="Pfam" id="PF02565">
    <property type="entry name" value="RecO_C"/>
    <property type="match status" value="1"/>
</dbReference>
<gene>
    <name evidence="8" type="primary">recO</name>
    <name evidence="10" type="ORF">DET45_102254</name>
</gene>
<dbReference type="InterPro" id="IPR003717">
    <property type="entry name" value="RecO"/>
</dbReference>
<evidence type="ECO:0000256" key="2">
    <source>
        <dbReference type="ARBA" id="ARBA00007452"/>
    </source>
</evidence>
<comment type="similarity">
    <text evidence="2 8">Belongs to the RecO family.</text>
</comment>
<dbReference type="Gene3D" id="1.20.1440.120">
    <property type="entry name" value="Recombination protein O, C-terminal domain"/>
    <property type="match status" value="1"/>
</dbReference>
<feature type="domain" description="DNA replication/recombination mediator RecO N-terminal" evidence="9">
    <location>
        <begin position="2"/>
        <end position="72"/>
    </location>
</feature>
<dbReference type="PANTHER" id="PTHR33991:SF1">
    <property type="entry name" value="DNA REPAIR PROTEIN RECO"/>
    <property type="match status" value="1"/>
</dbReference>
<dbReference type="NCBIfam" id="TIGR00613">
    <property type="entry name" value="reco"/>
    <property type="match status" value="1"/>
</dbReference>
<dbReference type="GO" id="GO:0006302">
    <property type="term" value="P:double-strand break repair"/>
    <property type="evidence" value="ECO:0007669"/>
    <property type="project" value="TreeGrafter"/>
</dbReference>
<reference evidence="10 11" key="1">
    <citation type="submission" date="2018-05" db="EMBL/GenBank/DDBJ databases">
        <title>Freshwater and sediment microbial communities from various areas in North America, analyzing microbe dynamics in response to fracking.</title>
        <authorList>
            <person name="Lamendella R."/>
        </authorList>
    </citation>
    <scope>NUCLEOTIDE SEQUENCE [LARGE SCALE GENOMIC DNA]</scope>
    <source>
        <strain evidence="10 11">125B1</strain>
    </source>
</reference>
<dbReference type="InterPro" id="IPR037278">
    <property type="entry name" value="ARFGAP/RecO"/>
</dbReference>
<accession>A0A317QC24</accession>
<sequence>MQPAYVLHRWPYQDSSLLVELFTLQHGRFRVIAKGAKRPKSRWRSILQPFTPLLVETRGKHELQTLVDAEASAPAFALQGVNLYSGFYLNELLQRLTSIYQPLDGVFDDYQQALQLLTQMAQIEPVLRRFEWQLLCHLGHGFDWFYDTQQQPVVANSHYLFVPEAGFSAVSATRHSYAGSDLLKLAAFELNDSRLLNVFKRLMREALAPYLGPAPLRSRELFIQLQVASSTANQPVVAPLSTETPKGYTS</sequence>
<dbReference type="Gene3D" id="2.40.50.140">
    <property type="entry name" value="Nucleic acid-binding proteins"/>
    <property type="match status" value="1"/>
</dbReference>
<dbReference type="InterPro" id="IPR022572">
    <property type="entry name" value="DNA_rep/recomb_RecO_N"/>
</dbReference>
<evidence type="ECO:0000256" key="6">
    <source>
        <dbReference type="ARBA" id="ARBA00023204"/>
    </source>
</evidence>
<dbReference type="EMBL" id="QGTT01000002">
    <property type="protein sequence ID" value="PWW15249.1"/>
    <property type="molecule type" value="Genomic_DNA"/>
</dbReference>
<keyword evidence="5 8" id="KW-0233">DNA recombination</keyword>
<evidence type="ECO:0000313" key="11">
    <source>
        <dbReference type="Proteomes" id="UP000246964"/>
    </source>
</evidence>
<dbReference type="SUPFAM" id="SSF57863">
    <property type="entry name" value="ArfGap/RecO-like zinc finger"/>
    <property type="match status" value="1"/>
</dbReference>
<dbReference type="GO" id="GO:0043590">
    <property type="term" value="C:bacterial nucleoid"/>
    <property type="evidence" value="ECO:0007669"/>
    <property type="project" value="TreeGrafter"/>
</dbReference>
<dbReference type="Proteomes" id="UP000246964">
    <property type="component" value="Unassembled WGS sequence"/>
</dbReference>
<dbReference type="SUPFAM" id="SSF50249">
    <property type="entry name" value="Nucleic acid-binding proteins"/>
    <property type="match status" value="1"/>
</dbReference>